<dbReference type="Proteomes" id="UP001234297">
    <property type="component" value="Chromosome 2"/>
</dbReference>
<keyword evidence="2" id="KW-1185">Reference proteome</keyword>
<evidence type="ECO:0000313" key="1">
    <source>
        <dbReference type="EMBL" id="KAJ8645944.1"/>
    </source>
</evidence>
<proteinExistence type="predicted"/>
<organism evidence="1 2">
    <name type="scientific">Persea americana</name>
    <name type="common">Avocado</name>
    <dbReference type="NCBI Taxonomy" id="3435"/>
    <lineage>
        <taxon>Eukaryota</taxon>
        <taxon>Viridiplantae</taxon>
        <taxon>Streptophyta</taxon>
        <taxon>Embryophyta</taxon>
        <taxon>Tracheophyta</taxon>
        <taxon>Spermatophyta</taxon>
        <taxon>Magnoliopsida</taxon>
        <taxon>Magnoliidae</taxon>
        <taxon>Laurales</taxon>
        <taxon>Lauraceae</taxon>
        <taxon>Persea</taxon>
    </lineage>
</organism>
<evidence type="ECO:0000313" key="2">
    <source>
        <dbReference type="Proteomes" id="UP001234297"/>
    </source>
</evidence>
<reference evidence="1 2" key="1">
    <citation type="journal article" date="2022" name="Hortic Res">
        <title>A haplotype resolved chromosomal level avocado genome allows analysis of novel avocado genes.</title>
        <authorList>
            <person name="Nath O."/>
            <person name="Fletcher S.J."/>
            <person name="Hayward A."/>
            <person name="Shaw L.M."/>
            <person name="Masouleh A.K."/>
            <person name="Furtado A."/>
            <person name="Henry R.J."/>
            <person name="Mitter N."/>
        </authorList>
    </citation>
    <scope>NUCLEOTIDE SEQUENCE [LARGE SCALE GENOMIC DNA]</scope>
    <source>
        <strain evidence="2">cv. Hass</strain>
    </source>
</reference>
<sequence length="390" mass="45268">MFLSLPKTLKNLLLLSSPKPSNLTLKSHYTDVKMKWKKDPFYDSIDPINKTHLLKPLISLKNIISSDPDRCIPISAVSKLKYQLDTPTKVSIFLRQYPSFFQEFTPPNHTLPWFRLTPEAAHLDLEERAIYRNQRSDLILRLRKLLLMTKEKTLPLDIIKGIQWYLGLPDDFLQDPEAGFDFDGSFEFVDLEDGVRGLRAITDLTVEDPETSFLERRNSGDEPVQFPLFPSKGLRLKKKIEDWLQEFQKLPYISPYRDFSDLKQQRRDSDVWEKRVVGVLHELLCLFVDHAAERRRLRCLRTYLGLPQKFGEAFVRHPHIFYLSLKGKTCFVILKEAYASGSSGIEEHPIRKVREKYVELMNRSKVMLKDKRDGGKVGCGSDGDLVPTLV</sequence>
<accession>A0ACC2MKT0</accession>
<protein>
    <submittedName>
        <fullName evidence="1">Uncharacterized protein</fullName>
    </submittedName>
</protein>
<dbReference type="EMBL" id="CM056810">
    <property type="protein sequence ID" value="KAJ8645944.1"/>
    <property type="molecule type" value="Genomic_DNA"/>
</dbReference>
<name>A0ACC2MKT0_PERAE</name>
<comment type="caution">
    <text evidence="1">The sequence shown here is derived from an EMBL/GenBank/DDBJ whole genome shotgun (WGS) entry which is preliminary data.</text>
</comment>
<gene>
    <name evidence="1" type="ORF">MRB53_007692</name>
</gene>